<dbReference type="InterPro" id="IPR045004">
    <property type="entry name" value="ECH_dom"/>
</dbReference>
<feature type="domain" description="Enoyl-CoA hydratase/isomerase" evidence="2">
    <location>
        <begin position="27"/>
        <end position="91"/>
    </location>
</feature>
<dbReference type="GO" id="GO:0016853">
    <property type="term" value="F:isomerase activity"/>
    <property type="evidence" value="ECO:0007669"/>
    <property type="project" value="UniProtKB-KW"/>
</dbReference>
<dbReference type="CDD" id="cd06558">
    <property type="entry name" value="crotonase-like"/>
    <property type="match status" value="1"/>
</dbReference>
<dbReference type="AlphaFoldDB" id="T0ZRV6"/>
<proteinExistence type="inferred from homology"/>
<sequence length="108" mass="11924">MIFPTVPAFRMASDSPVRVERTESVLTLTIDRPGRLNALDVPSFRRLRLELEAAALDRSLRCVLLTGAGTAFCAGGDVAVMEEHRAQGTLDRLFHELTGERGTFRADH</sequence>
<reference evidence="3" key="1">
    <citation type="submission" date="2013-08" db="EMBL/GenBank/DDBJ databases">
        <authorList>
            <person name="Mendez C."/>
            <person name="Richter M."/>
            <person name="Ferrer M."/>
            <person name="Sanchez J."/>
        </authorList>
    </citation>
    <scope>NUCLEOTIDE SEQUENCE</scope>
</reference>
<protein>
    <submittedName>
        <fullName evidence="3">Enoyl-CoA hydratase/isomerase</fullName>
    </submittedName>
</protein>
<comment type="caution">
    <text evidence="3">The sequence shown here is derived from an EMBL/GenBank/DDBJ whole genome shotgun (WGS) entry which is preliminary data.</text>
</comment>
<name>T0ZRV6_9ZZZZ</name>
<dbReference type="InterPro" id="IPR029045">
    <property type="entry name" value="ClpP/crotonase-like_dom_sf"/>
</dbReference>
<evidence type="ECO:0000256" key="1">
    <source>
        <dbReference type="ARBA" id="ARBA00005254"/>
    </source>
</evidence>
<evidence type="ECO:0000259" key="2">
    <source>
        <dbReference type="Pfam" id="PF16113"/>
    </source>
</evidence>
<dbReference type="EMBL" id="AUZY01008130">
    <property type="protein sequence ID" value="EQD47227.1"/>
    <property type="molecule type" value="Genomic_DNA"/>
</dbReference>
<reference evidence="3" key="2">
    <citation type="journal article" date="2014" name="ISME J.">
        <title>Microbial stratification in low pH oxic and suboxic macroscopic growths along an acid mine drainage.</title>
        <authorList>
            <person name="Mendez-Garcia C."/>
            <person name="Mesa V."/>
            <person name="Sprenger R.R."/>
            <person name="Richter M."/>
            <person name="Diez M.S."/>
            <person name="Solano J."/>
            <person name="Bargiela R."/>
            <person name="Golyshina O.V."/>
            <person name="Manteca A."/>
            <person name="Ramos J.L."/>
            <person name="Gallego J.R."/>
            <person name="Llorente I."/>
            <person name="Martins Dos Santos V.A."/>
            <person name="Jensen O.N."/>
            <person name="Pelaez A.I."/>
            <person name="Sanchez J."/>
            <person name="Ferrer M."/>
        </authorList>
    </citation>
    <scope>NUCLEOTIDE SEQUENCE</scope>
</reference>
<dbReference type="Gene3D" id="3.30.300.220">
    <property type="match status" value="1"/>
</dbReference>
<keyword evidence="3" id="KW-0413">Isomerase</keyword>
<comment type="similarity">
    <text evidence="1">Belongs to the enoyl-CoA hydratase/isomerase family.</text>
</comment>
<evidence type="ECO:0000313" key="3">
    <source>
        <dbReference type="EMBL" id="EQD47227.1"/>
    </source>
</evidence>
<dbReference type="PANTHER" id="PTHR43802:SF1">
    <property type="entry name" value="IP11341P-RELATED"/>
    <property type="match status" value="1"/>
</dbReference>
<organism evidence="3">
    <name type="scientific">mine drainage metagenome</name>
    <dbReference type="NCBI Taxonomy" id="410659"/>
    <lineage>
        <taxon>unclassified sequences</taxon>
        <taxon>metagenomes</taxon>
        <taxon>ecological metagenomes</taxon>
    </lineage>
</organism>
<dbReference type="SUPFAM" id="SSF52096">
    <property type="entry name" value="ClpP/crotonase"/>
    <property type="match status" value="1"/>
</dbReference>
<gene>
    <name evidence="3" type="ORF">B1B_12419</name>
</gene>
<feature type="non-terminal residue" evidence="3">
    <location>
        <position position="108"/>
    </location>
</feature>
<accession>T0ZRV6</accession>
<dbReference type="PANTHER" id="PTHR43802">
    <property type="entry name" value="ENOYL-COA HYDRATASE"/>
    <property type="match status" value="1"/>
</dbReference>
<dbReference type="Pfam" id="PF16113">
    <property type="entry name" value="ECH_2"/>
    <property type="match status" value="1"/>
</dbReference>